<name>A0A3D9CZJ0_9FLAO</name>
<proteinExistence type="predicted"/>
<dbReference type="OrthoDB" id="9915921at2"/>
<sequence>MKKLLLVATFAVAGVTGSLSAKSKPVTITKSFLQAEATTCYRKAIDDFGNTYYVKVTCPKKIILAS</sequence>
<dbReference type="RefSeq" id="WP_116034015.1">
    <property type="nucleotide sequence ID" value="NZ_JBHLVV010000005.1"/>
</dbReference>
<keyword evidence="3" id="KW-1185">Reference proteome</keyword>
<feature type="signal peptide" evidence="1">
    <location>
        <begin position="1"/>
        <end position="21"/>
    </location>
</feature>
<dbReference type="EMBL" id="QNUG01000011">
    <property type="protein sequence ID" value="REC71176.1"/>
    <property type="molecule type" value="Genomic_DNA"/>
</dbReference>
<keyword evidence="1" id="KW-0732">Signal</keyword>
<protein>
    <submittedName>
        <fullName evidence="2">Uncharacterized protein</fullName>
    </submittedName>
</protein>
<evidence type="ECO:0000256" key="1">
    <source>
        <dbReference type="SAM" id="SignalP"/>
    </source>
</evidence>
<dbReference type="AlphaFoldDB" id="A0A3D9CZJ0"/>
<comment type="caution">
    <text evidence="2">The sequence shown here is derived from an EMBL/GenBank/DDBJ whole genome shotgun (WGS) entry which is preliminary data.</text>
</comment>
<reference evidence="2 3" key="1">
    <citation type="journal article" date="2006" name="Int. J. Syst. Evol. Microbiol.">
        <title>Chryseobacterium hispanicum sp. nov., isolated from the drinking water distribution system of Sevilla, Spain.</title>
        <authorList>
            <person name="Gallego V."/>
            <person name="Garcia M.T."/>
            <person name="Ventosa A."/>
        </authorList>
    </citation>
    <scope>NUCLEOTIDE SEQUENCE [LARGE SCALE GENOMIC DNA]</scope>
    <source>
        <strain evidence="2 3">KCTC 22104</strain>
    </source>
</reference>
<evidence type="ECO:0000313" key="3">
    <source>
        <dbReference type="Proteomes" id="UP000256326"/>
    </source>
</evidence>
<organism evidence="2 3">
    <name type="scientific">Epilithonimonas hispanica</name>
    <dbReference type="NCBI Taxonomy" id="358687"/>
    <lineage>
        <taxon>Bacteria</taxon>
        <taxon>Pseudomonadati</taxon>
        <taxon>Bacteroidota</taxon>
        <taxon>Flavobacteriia</taxon>
        <taxon>Flavobacteriales</taxon>
        <taxon>Weeksellaceae</taxon>
        <taxon>Chryseobacterium group</taxon>
        <taxon>Epilithonimonas</taxon>
    </lineage>
</organism>
<gene>
    <name evidence="2" type="ORF">DRF58_06490</name>
</gene>
<evidence type="ECO:0000313" key="2">
    <source>
        <dbReference type="EMBL" id="REC71176.1"/>
    </source>
</evidence>
<dbReference type="Proteomes" id="UP000256326">
    <property type="component" value="Unassembled WGS sequence"/>
</dbReference>
<accession>A0A3D9CZJ0</accession>
<feature type="chain" id="PRO_5017596942" evidence="1">
    <location>
        <begin position="22"/>
        <end position="66"/>
    </location>
</feature>